<evidence type="ECO:0000259" key="8">
    <source>
        <dbReference type="PROSITE" id="PS51880"/>
    </source>
</evidence>
<dbReference type="Pfam" id="PF19296">
    <property type="entry name" value="RelA_AH_RIS"/>
    <property type="match status" value="1"/>
</dbReference>
<dbReference type="PANTHER" id="PTHR21262:SF36">
    <property type="entry name" value="BIFUNCTIONAL (P)PPGPP SYNTHASE_HYDROLASE SPOT"/>
    <property type="match status" value="1"/>
</dbReference>
<dbReference type="EC" id="3.1.7.2" evidence="3"/>
<dbReference type="SMART" id="SM00954">
    <property type="entry name" value="RelA_SpoT"/>
    <property type="match status" value="1"/>
</dbReference>
<dbReference type="CDD" id="cd04876">
    <property type="entry name" value="ACT_RelA-SpoT"/>
    <property type="match status" value="1"/>
</dbReference>
<dbReference type="InterPro" id="IPR012675">
    <property type="entry name" value="Beta-grasp_dom_sf"/>
</dbReference>
<evidence type="ECO:0000256" key="4">
    <source>
        <dbReference type="ARBA" id="ARBA00047968"/>
    </source>
</evidence>
<dbReference type="FunFam" id="3.10.20.30:FF:000002">
    <property type="entry name" value="GTP pyrophosphokinase (RelA/SpoT)"/>
    <property type="match status" value="1"/>
</dbReference>
<dbReference type="UniPathway" id="UPA00908">
    <property type="reaction ID" value="UER00886"/>
</dbReference>
<evidence type="ECO:0000256" key="1">
    <source>
        <dbReference type="ARBA" id="ARBA00022801"/>
    </source>
</evidence>
<evidence type="ECO:0000256" key="3">
    <source>
        <dbReference type="ARBA" id="ARBA00024387"/>
    </source>
</evidence>
<dbReference type="Gene3D" id="3.10.20.30">
    <property type="match status" value="1"/>
</dbReference>
<accession>A0A1Y1QRI9</accession>
<comment type="catalytic activity">
    <reaction evidence="4">
        <text>guanosine 3',5'-bis(diphosphate) + H2O = GDP + diphosphate + H(+)</text>
        <dbReference type="Rhea" id="RHEA:14253"/>
        <dbReference type="ChEBI" id="CHEBI:15377"/>
        <dbReference type="ChEBI" id="CHEBI:15378"/>
        <dbReference type="ChEBI" id="CHEBI:33019"/>
        <dbReference type="ChEBI" id="CHEBI:58189"/>
        <dbReference type="ChEBI" id="CHEBI:77828"/>
        <dbReference type="EC" id="3.1.7.2"/>
    </reaction>
</comment>
<dbReference type="AlphaFoldDB" id="A0A1Y1QRI9"/>
<dbReference type="GO" id="GO:0008893">
    <property type="term" value="F:guanosine-3',5'-bis(diphosphate) 3'-diphosphatase activity"/>
    <property type="evidence" value="ECO:0007669"/>
    <property type="project" value="UniProtKB-EC"/>
</dbReference>
<dbReference type="NCBIfam" id="TIGR00691">
    <property type="entry name" value="spoT_relA"/>
    <property type="match status" value="1"/>
</dbReference>
<dbReference type="Gene3D" id="3.30.70.260">
    <property type="match status" value="1"/>
</dbReference>
<dbReference type="GO" id="GO:0008728">
    <property type="term" value="F:GTP diphosphokinase activity"/>
    <property type="evidence" value="ECO:0007669"/>
    <property type="project" value="TreeGrafter"/>
</dbReference>
<dbReference type="PROSITE" id="PS51831">
    <property type="entry name" value="HD"/>
    <property type="match status" value="1"/>
</dbReference>
<proteinExistence type="inferred from homology"/>
<dbReference type="SUPFAM" id="SSF55021">
    <property type="entry name" value="ACT-like"/>
    <property type="match status" value="1"/>
</dbReference>
<dbReference type="GO" id="GO:0005886">
    <property type="term" value="C:plasma membrane"/>
    <property type="evidence" value="ECO:0007669"/>
    <property type="project" value="TreeGrafter"/>
</dbReference>
<comment type="pathway">
    <text evidence="2">Purine metabolism; ppGpp biosynthesis; ppGpp from GDP: step 1/1.</text>
</comment>
<dbReference type="Gene3D" id="3.30.460.10">
    <property type="entry name" value="Beta Polymerase, domain 2"/>
    <property type="match status" value="1"/>
</dbReference>
<dbReference type="CDD" id="cd00077">
    <property type="entry name" value="HDc"/>
    <property type="match status" value="1"/>
</dbReference>
<gene>
    <name evidence="9" type="ORF">BWK73_16510</name>
</gene>
<evidence type="ECO:0000256" key="2">
    <source>
        <dbReference type="ARBA" id="ARBA00024329"/>
    </source>
</evidence>
<dbReference type="Gene3D" id="1.10.3210.10">
    <property type="entry name" value="Hypothetical protein af1432"/>
    <property type="match status" value="1"/>
</dbReference>
<feature type="domain" description="HD" evidence="7">
    <location>
        <begin position="48"/>
        <end position="148"/>
    </location>
</feature>
<dbReference type="EMBL" id="MTEJ01000078">
    <property type="protein sequence ID" value="OQX11868.1"/>
    <property type="molecule type" value="Genomic_DNA"/>
</dbReference>
<keyword evidence="1" id="KW-0378">Hydrolase</keyword>
<feature type="domain" description="ACT" evidence="6">
    <location>
        <begin position="634"/>
        <end position="707"/>
    </location>
</feature>
<dbReference type="PROSITE" id="PS51880">
    <property type="entry name" value="TGS"/>
    <property type="match status" value="1"/>
</dbReference>
<dbReference type="InterPro" id="IPR007685">
    <property type="entry name" value="RelA_SpoT"/>
</dbReference>
<dbReference type="Pfam" id="PF04607">
    <property type="entry name" value="RelA_SpoT"/>
    <property type="match status" value="1"/>
</dbReference>
<dbReference type="InterPro" id="IPR003607">
    <property type="entry name" value="HD/PDEase_dom"/>
</dbReference>
<comment type="similarity">
    <text evidence="5">Belongs to the relA/spoT family.</text>
</comment>
<dbReference type="SMART" id="SM00471">
    <property type="entry name" value="HDc"/>
    <property type="match status" value="1"/>
</dbReference>
<dbReference type="InterPro" id="IPR004095">
    <property type="entry name" value="TGS"/>
</dbReference>
<reference evidence="9 10" key="1">
    <citation type="submission" date="2017-01" db="EMBL/GenBank/DDBJ databases">
        <title>Novel large sulfur bacteria in the metagenomes of groundwater-fed chemosynthetic microbial mats in the Lake Huron basin.</title>
        <authorList>
            <person name="Sharrar A.M."/>
            <person name="Flood B.E."/>
            <person name="Bailey J.V."/>
            <person name="Jones D.S."/>
            <person name="Biddanda B."/>
            <person name="Ruberg S.A."/>
            <person name="Marcus D.N."/>
            <person name="Dick G.J."/>
        </authorList>
    </citation>
    <scope>NUCLEOTIDE SEQUENCE [LARGE SCALE GENOMIC DNA]</scope>
    <source>
        <strain evidence="9">A8</strain>
    </source>
</reference>
<evidence type="ECO:0000259" key="7">
    <source>
        <dbReference type="PROSITE" id="PS51831"/>
    </source>
</evidence>
<dbReference type="SUPFAM" id="SSF109604">
    <property type="entry name" value="HD-domain/PDEase-like"/>
    <property type="match status" value="1"/>
</dbReference>
<dbReference type="SUPFAM" id="SSF81271">
    <property type="entry name" value="TGS-like"/>
    <property type="match status" value="1"/>
</dbReference>
<evidence type="ECO:0000256" key="5">
    <source>
        <dbReference type="RuleBase" id="RU003847"/>
    </source>
</evidence>
<dbReference type="PROSITE" id="PS51671">
    <property type="entry name" value="ACT"/>
    <property type="match status" value="1"/>
</dbReference>
<dbReference type="InterPro" id="IPR043519">
    <property type="entry name" value="NT_sf"/>
</dbReference>
<organism evidence="9 10">
    <name type="scientific">Thiothrix lacustris</name>
    <dbReference type="NCBI Taxonomy" id="525917"/>
    <lineage>
        <taxon>Bacteria</taxon>
        <taxon>Pseudomonadati</taxon>
        <taxon>Pseudomonadota</taxon>
        <taxon>Gammaproteobacteria</taxon>
        <taxon>Thiotrichales</taxon>
        <taxon>Thiotrichaceae</taxon>
        <taxon>Thiothrix</taxon>
    </lineage>
</organism>
<dbReference type="SUPFAM" id="SSF81301">
    <property type="entry name" value="Nucleotidyltransferase"/>
    <property type="match status" value="1"/>
</dbReference>
<comment type="function">
    <text evidence="5">In eubacteria ppGpp (guanosine 3'-diphosphate 5'-diphosphate) is a mediator of the stringent response that coordinates a variety of cellular activities in response to changes in nutritional abundance.</text>
</comment>
<dbReference type="InterPro" id="IPR045865">
    <property type="entry name" value="ACT-like_dom_sf"/>
</dbReference>
<protein>
    <recommendedName>
        <fullName evidence="3">guanosine-3',5'-bis(diphosphate) 3'-diphosphatase</fullName>
        <ecNumber evidence="3">3.1.7.2</ecNumber>
    </recommendedName>
</protein>
<feature type="domain" description="TGS" evidence="8">
    <location>
        <begin position="393"/>
        <end position="454"/>
    </location>
</feature>
<comment type="caution">
    <text evidence="9">The sequence shown here is derived from an EMBL/GenBank/DDBJ whole genome shotgun (WGS) entry which is preliminary data.</text>
</comment>
<dbReference type="Pfam" id="PF02824">
    <property type="entry name" value="TGS"/>
    <property type="match status" value="1"/>
</dbReference>
<dbReference type="FunFam" id="1.10.3210.10:FF:000001">
    <property type="entry name" value="GTP pyrophosphokinase RelA"/>
    <property type="match status" value="1"/>
</dbReference>
<sequence length="719" mass="81884">MNIFRAQDLMRLIERYMDEASVRKVYDAFLLAADAHDGVFRKDGITPYIAHPIEVAHILADLHLDADTLCAALLHDVLEDTHYQHADLSQPFGKAVADLVDGVTKLEKDEVLTTKHAVTIASYRKMMHAMTDDFRVVLIKLADRLHNMSTLDNMKPDARRRIADETFAKYIPLARRFGMNEIRRQLQQYAFKSLYPWRSQVLEHALETYLEAHEQEHETIVQQVTDTLAVSIPNVSVFMWDKNLFRMYEQCKREGMTFHQQCGLLEIRVLVRERNECYRALGILHELYRPRLGTLNDFIATPKGGYGFQALQTTVITSAHQSVRFQIQTRDMFQVAQYGLAAQWRYPDMRTTGKAEYTQAVLGRWLAQVKELESQADNPDEFYEDMQADLFHAEVYAYTPRGDVKDFPKGATLVDFAYAVHTQVGHHCISAKVDGMERPLHTRIPHMAVVEIITDPAASPQPSWLNFVVTGRAKSYIRTWLRLQTAEAQQSLGQERLISVLRGRGCDLTSLEPERLEATLKASGYETIEALYQAIGRGDECSKLLSERLLGNLKGADTKQDTPLLIKGTTGLAIKFAACCLPLPPENILARQHQQHGLEIHRADCPHIHHLQQGDSLFSVAWAQDMVDKKFSAGIVIDVRDVRGMLHNITKSLADMDVNIEDLNITGAGQVKQDTLIIQVNDLEHLQEVMRQLKHIPNVLNVSRLTKKDSHEPHHHFHD</sequence>
<dbReference type="GO" id="GO:0042594">
    <property type="term" value="P:response to starvation"/>
    <property type="evidence" value="ECO:0007669"/>
    <property type="project" value="TreeGrafter"/>
</dbReference>
<dbReference type="Proteomes" id="UP000192491">
    <property type="component" value="Unassembled WGS sequence"/>
</dbReference>
<dbReference type="InterPro" id="IPR004811">
    <property type="entry name" value="RelA/Spo_fam"/>
</dbReference>
<dbReference type="InterPro" id="IPR002912">
    <property type="entry name" value="ACT_dom"/>
</dbReference>
<name>A0A1Y1QRI9_9GAMM</name>
<evidence type="ECO:0000259" key="6">
    <source>
        <dbReference type="PROSITE" id="PS51671"/>
    </source>
</evidence>
<dbReference type="InterPro" id="IPR006674">
    <property type="entry name" value="HD_domain"/>
</dbReference>
<dbReference type="InterPro" id="IPR045600">
    <property type="entry name" value="RelA/SpoT_AH_RIS"/>
</dbReference>
<dbReference type="InterPro" id="IPR012676">
    <property type="entry name" value="TGS-like"/>
</dbReference>
<dbReference type="GO" id="GO:0015970">
    <property type="term" value="P:guanosine tetraphosphate biosynthetic process"/>
    <property type="evidence" value="ECO:0007669"/>
    <property type="project" value="UniProtKB-UniPathway"/>
</dbReference>
<dbReference type="Pfam" id="PF13328">
    <property type="entry name" value="HD_4"/>
    <property type="match status" value="1"/>
</dbReference>
<evidence type="ECO:0000313" key="9">
    <source>
        <dbReference type="EMBL" id="OQX11868.1"/>
    </source>
</evidence>
<dbReference type="Pfam" id="PF13291">
    <property type="entry name" value="ACT_4"/>
    <property type="match status" value="1"/>
</dbReference>
<dbReference type="PANTHER" id="PTHR21262">
    <property type="entry name" value="GUANOSINE-3',5'-BIS DIPHOSPHATE 3'-PYROPHOSPHOHYDROLASE"/>
    <property type="match status" value="1"/>
</dbReference>
<evidence type="ECO:0000313" key="10">
    <source>
        <dbReference type="Proteomes" id="UP000192491"/>
    </source>
</evidence>